<dbReference type="Proteomes" id="UP000467840">
    <property type="component" value="Chromosome 3"/>
</dbReference>
<accession>A0A6A6KDI4</accession>
<protein>
    <recommendedName>
        <fullName evidence="3">Amine oxidase domain-containing protein</fullName>
    </recommendedName>
</protein>
<gene>
    <name evidence="1" type="ORF">GH714_011724</name>
</gene>
<dbReference type="Pfam" id="PF13450">
    <property type="entry name" value="NAD_binding_8"/>
    <property type="match status" value="1"/>
</dbReference>
<dbReference type="EMBL" id="JAAGAX010000017">
    <property type="protein sequence ID" value="KAF2286206.1"/>
    <property type="molecule type" value="Genomic_DNA"/>
</dbReference>
<keyword evidence="2" id="KW-1185">Reference proteome</keyword>
<evidence type="ECO:0000313" key="1">
    <source>
        <dbReference type="EMBL" id="KAF2286206.1"/>
    </source>
</evidence>
<dbReference type="PANTHER" id="PTHR16128:SF5">
    <property type="entry name" value="FAD_NAD(P)-BINDING OXIDOREDUCTASE FAMILY PROTEIN"/>
    <property type="match status" value="1"/>
</dbReference>
<comment type="caution">
    <text evidence="1">The sequence shown here is derived from an EMBL/GenBank/DDBJ whole genome shotgun (WGS) entry which is preliminary data.</text>
</comment>
<organism evidence="1 2">
    <name type="scientific">Hevea brasiliensis</name>
    <name type="common">Para rubber tree</name>
    <name type="synonym">Siphonia brasiliensis</name>
    <dbReference type="NCBI Taxonomy" id="3981"/>
    <lineage>
        <taxon>Eukaryota</taxon>
        <taxon>Viridiplantae</taxon>
        <taxon>Streptophyta</taxon>
        <taxon>Embryophyta</taxon>
        <taxon>Tracheophyta</taxon>
        <taxon>Spermatophyta</taxon>
        <taxon>Magnoliopsida</taxon>
        <taxon>eudicotyledons</taxon>
        <taxon>Gunneridae</taxon>
        <taxon>Pentapetalae</taxon>
        <taxon>rosids</taxon>
        <taxon>fabids</taxon>
        <taxon>Malpighiales</taxon>
        <taxon>Euphorbiaceae</taxon>
        <taxon>Crotonoideae</taxon>
        <taxon>Micrandreae</taxon>
        <taxon>Hevea</taxon>
    </lineage>
</organism>
<dbReference type="PANTHER" id="PTHR16128">
    <property type="entry name" value="FAD/NAD(P)-BINDING OXIDOREDUCTASE FAMILY PROTEIN"/>
    <property type="match status" value="1"/>
</dbReference>
<proteinExistence type="predicted"/>
<reference evidence="1 2" key="1">
    <citation type="journal article" date="2020" name="Mol. Plant">
        <title>The Chromosome-Based Rubber Tree Genome Provides New Insights into Spurge Genome Evolution and Rubber Biosynthesis.</title>
        <authorList>
            <person name="Liu J."/>
            <person name="Shi C."/>
            <person name="Shi C.C."/>
            <person name="Li W."/>
            <person name="Zhang Q.J."/>
            <person name="Zhang Y."/>
            <person name="Li K."/>
            <person name="Lu H.F."/>
            <person name="Shi C."/>
            <person name="Zhu S.T."/>
            <person name="Xiao Z.Y."/>
            <person name="Nan H."/>
            <person name="Yue Y."/>
            <person name="Zhu X.G."/>
            <person name="Wu Y."/>
            <person name="Hong X.N."/>
            <person name="Fan G.Y."/>
            <person name="Tong Y."/>
            <person name="Zhang D."/>
            <person name="Mao C.L."/>
            <person name="Liu Y.L."/>
            <person name="Hao S.J."/>
            <person name="Liu W.Q."/>
            <person name="Lv M.Q."/>
            <person name="Zhang H.B."/>
            <person name="Liu Y."/>
            <person name="Hu-Tang G.R."/>
            <person name="Wang J.P."/>
            <person name="Wang J.H."/>
            <person name="Sun Y.H."/>
            <person name="Ni S.B."/>
            <person name="Chen W.B."/>
            <person name="Zhang X.C."/>
            <person name="Jiao Y.N."/>
            <person name="Eichler E.E."/>
            <person name="Li G.H."/>
            <person name="Liu X."/>
            <person name="Gao L.Z."/>
        </authorList>
    </citation>
    <scope>NUCLEOTIDE SEQUENCE [LARGE SCALE GENOMIC DNA]</scope>
    <source>
        <strain evidence="2">cv. GT1</strain>
        <tissue evidence="1">Leaf</tissue>
    </source>
</reference>
<name>A0A6A6KDI4_HEVBR</name>
<dbReference type="AlphaFoldDB" id="A0A6A6KDI4"/>
<dbReference type="Gene3D" id="3.50.50.60">
    <property type="entry name" value="FAD/NAD(P)-binding domain"/>
    <property type="match status" value="2"/>
</dbReference>
<evidence type="ECO:0000313" key="2">
    <source>
        <dbReference type="Proteomes" id="UP000467840"/>
    </source>
</evidence>
<sequence length="234" mass="25585">MLEPHCNATIMLLTLDEKTLTRSFRVRLFSCKMNHYGLLDEISGAVCASTLARNGVSVTLFESARGPGGRMSQRRIDKAAILTHYPFAINPDLSLAPELAMKLQDIPVNPCFALMLAFAEPLSSVSYKIFLLSSFRTSEFCIDDIDTCKRFLIQNSEVLSWGHSDSSKPGRSTTSERWGSAFPAASVAEEEKCFWDGKKRLAICGDFCVSPNVEGAILSGLAAAAKFIEAPSCL</sequence>
<dbReference type="InterPro" id="IPR036188">
    <property type="entry name" value="FAD/NAD-bd_sf"/>
</dbReference>
<evidence type="ECO:0008006" key="3">
    <source>
        <dbReference type="Google" id="ProtNLM"/>
    </source>
</evidence>
<dbReference type="SUPFAM" id="SSF51905">
    <property type="entry name" value="FAD/NAD(P)-binding domain"/>
    <property type="match status" value="1"/>
</dbReference>